<dbReference type="OrthoDB" id="3024566at2759"/>
<reference evidence="1" key="1">
    <citation type="submission" date="2020-05" db="EMBL/GenBank/DDBJ databases">
        <title>Mycena genomes resolve the evolution of fungal bioluminescence.</title>
        <authorList>
            <person name="Tsai I.J."/>
        </authorList>
    </citation>
    <scope>NUCLEOTIDE SEQUENCE</scope>
    <source>
        <strain evidence="1">160909Yilan</strain>
    </source>
</reference>
<evidence type="ECO:0000313" key="1">
    <source>
        <dbReference type="EMBL" id="KAF7377752.1"/>
    </source>
</evidence>
<dbReference type="AlphaFoldDB" id="A0A8H6ZI11"/>
<proteinExistence type="predicted"/>
<name>A0A8H6ZI11_9AGAR</name>
<dbReference type="SUPFAM" id="SSF52047">
    <property type="entry name" value="RNI-like"/>
    <property type="match status" value="1"/>
</dbReference>
<comment type="caution">
    <text evidence="1">The sequence shown here is derived from an EMBL/GenBank/DDBJ whole genome shotgun (WGS) entry which is preliminary data.</text>
</comment>
<organism evidence="1 2">
    <name type="scientific">Mycena sanguinolenta</name>
    <dbReference type="NCBI Taxonomy" id="230812"/>
    <lineage>
        <taxon>Eukaryota</taxon>
        <taxon>Fungi</taxon>
        <taxon>Dikarya</taxon>
        <taxon>Basidiomycota</taxon>
        <taxon>Agaricomycotina</taxon>
        <taxon>Agaricomycetes</taxon>
        <taxon>Agaricomycetidae</taxon>
        <taxon>Agaricales</taxon>
        <taxon>Marasmiineae</taxon>
        <taxon>Mycenaceae</taxon>
        <taxon>Mycena</taxon>
    </lineage>
</organism>
<keyword evidence="2" id="KW-1185">Reference proteome</keyword>
<protein>
    <submittedName>
        <fullName evidence="1">Uncharacterized protein</fullName>
    </submittedName>
</protein>
<gene>
    <name evidence="1" type="ORF">MSAN_00198200</name>
</gene>
<sequence>MTLGCPDRTLRRAFFCTGFSTGFPNVTRLTLSFVGRYYVEPGVPLLDMISLFPALQELYISTFGGIVSDPSPQAVPPPGLRRLELAGDAFGLILKWMMLLMTNLSPPTLESLTMDLTLLLYRNMDWAALDTALQRFPRLQNVLVKCGRHHGQRLYEALPLLATSGMLSIK</sequence>
<dbReference type="Proteomes" id="UP000623467">
    <property type="component" value="Unassembled WGS sequence"/>
</dbReference>
<evidence type="ECO:0000313" key="2">
    <source>
        <dbReference type="Proteomes" id="UP000623467"/>
    </source>
</evidence>
<dbReference type="EMBL" id="JACAZH010000001">
    <property type="protein sequence ID" value="KAF7377752.1"/>
    <property type="molecule type" value="Genomic_DNA"/>
</dbReference>
<accession>A0A8H6ZI11</accession>